<dbReference type="AlphaFoldDB" id="A0A2R5HDU9"/>
<reference evidence="2 3" key="1">
    <citation type="journal article" date="2018" name="Genome Announc.">
        <title>Draft Genome Sequence of Lactococcus sp. Strain NtB2 (JCM 32569), Isolated from the Gut of the Higher Termite Nasutitermes takasagoensis.</title>
        <authorList>
            <person name="Noda S."/>
            <person name="Aihara C."/>
            <person name="Yuki M."/>
            <person name="Ohkuma M."/>
        </authorList>
    </citation>
    <scope>NUCLEOTIDE SEQUENCE [LARGE SCALE GENOMIC DNA]</scope>
    <source>
        <strain evidence="2 3">NtB2</strain>
    </source>
</reference>
<sequence length="64" mass="7484">MRPEDVIFLERCLYFRLWGQKSMTNRIKGLIVITAFAVVTAFMSARIMTYILCILILLGLWEVD</sequence>
<keyword evidence="3" id="KW-1185">Reference proteome</keyword>
<evidence type="ECO:0000313" key="2">
    <source>
        <dbReference type="EMBL" id="GBG95986.1"/>
    </source>
</evidence>
<dbReference type="Proteomes" id="UP000245021">
    <property type="component" value="Unassembled WGS sequence"/>
</dbReference>
<organism evidence="2 3">
    <name type="scientific">Lactococcus termiticola</name>
    <dbReference type="NCBI Taxonomy" id="2169526"/>
    <lineage>
        <taxon>Bacteria</taxon>
        <taxon>Bacillati</taxon>
        <taxon>Bacillota</taxon>
        <taxon>Bacilli</taxon>
        <taxon>Lactobacillales</taxon>
        <taxon>Streptococcaceae</taxon>
        <taxon>Lactococcus</taxon>
    </lineage>
</organism>
<gene>
    <name evidence="2" type="ORF">NtB2_00088</name>
</gene>
<keyword evidence="1" id="KW-0812">Transmembrane</keyword>
<name>A0A2R5HDU9_9LACT</name>
<protein>
    <submittedName>
        <fullName evidence="2">Uncharacterized protein</fullName>
    </submittedName>
</protein>
<keyword evidence="1" id="KW-1133">Transmembrane helix</keyword>
<dbReference type="EMBL" id="BFFO01000001">
    <property type="protein sequence ID" value="GBG95986.1"/>
    <property type="molecule type" value="Genomic_DNA"/>
</dbReference>
<accession>A0A2R5HDU9</accession>
<keyword evidence="1" id="KW-0472">Membrane</keyword>
<evidence type="ECO:0000256" key="1">
    <source>
        <dbReference type="SAM" id="Phobius"/>
    </source>
</evidence>
<evidence type="ECO:0000313" key="3">
    <source>
        <dbReference type="Proteomes" id="UP000245021"/>
    </source>
</evidence>
<feature type="transmembrane region" description="Helical" evidence="1">
    <location>
        <begin position="30"/>
        <end position="61"/>
    </location>
</feature>
<comment type="caution">
    <text evidence="2">The sequence shown here is derived from an EMBL/GenBank/DDBJ whole genome shotgun (WGS) entry which is preliminary data.</text>
</comment>
<proteinExistence type="predicted"/>